<dbReference type="STRING" id="1209926.A0A1G4BAP7"/>
<evidence type="ECO:0000256" key="2">
    <source>
        <dbReference type="ARBA" id="ARBA00023002"/>
    </source>
</evidence>
<reference evidence="7 8" key="1">
    <citation type="submission" date="2016-09" db="EMBL/GenBank/DDBJ databases">
        <authorList>
            <person name="Capua I."/>
            <person name="De Benedictis P."/>
            <person name="Joannis T."/>
            <person name="Lombin L.H."/>
            <person name="Cattoli G."/>
        </authorList>
    </citation>
    <scope>NUCLEOTIDE SEQUENCE [LARGE SCALE GENOMIC DNA]</scope>
    <source>
        <strain evidence="7 8">IMI 309357</strain>
    </source>
</reference>
<proteinExistence type="inferred from homology"/>
<dbReference type="InterPro" id="IPR016161">
    <property type="entry name" value="Ald_DH/histidinol_DH"/>
</dbReference>
<dbReference type="PANTHER" id="PTHR43720">
    <property type="entry name" value="2-AMINOMUCONIC SEMIALDEHYDE DEHYDROGENASE"/>
    <property type="match status" value="1"/>
</dbReference>
<dbReference type="EMBL" id="MJBS01000046">
    <property type="protein sequence ID" value="OHE98487.1"/>
    <property type="molecule type" value="Genomic_DNA"/>
</dbReference>
<dbReference type="FunFam" id="3.40.605.10:FF:000026">
    <property type="entry name" value="Aldehyde dehydrogenase, putative"/>
    <property type="match status" value="1"/>
</dbReference>
<evidence type="ECO:0000256" key="4">
    <source>
        <dbReference type="PROSITE-ProRule" id="PRU10007"/>
    </source>
</evidence>
<comment type="similarity">
    <text evidence="1 5">Belongs to the aldehyde dehydrogenase family.</text>
</comment>
<evidence type="ECO:0000259" key="6">
    <source>
        <dbReference type="Pfam" id="PF00171"/>
    </source>
</evidence>
<feature type="active site" evidence="4">
    <location>
        <position position="250"/>
    </location>
</feature>
<gene>
    <name evidence="7" type="ORF">CORC01_06278</name>
</gene>
<keyword evidence="3" id="KW-0520">NAD</keyword>
<accession>A0A1G4BAP7</accession>
<keyword evidence="8" id="KW-1185">Reference proteome</keyword>
<dbReference type="GeneID" id="34559429"/>
<dbReference type="Pfam" id="PF00171">
    <property type="entry name" value="Aldedh"/>
    <property type="match status" value="1"/>
</dbReference>
<evidence type="ECO:0000256" key="5">
    <source>
        <dbReference type="RuleBase" id="RU003345"/>
    </source>
</evidence>
<organism evidence="7 8">
    <name type="scientific">Colletotrichum orchidophilum</name>
    <dbReference type="NCBI Taxonomy" id="1209926"/>
    <lineage>
        <taxon>Eukaryota</taxon>
        <taxon>Fungi</taxon>
        <taxon>Dikarya</taxon>
        <taxon>Ascomycota</taxon>
        <taxon>Pezizomycotina</taxon>
        <taxon>Sordariomycetes</taxon>
        <taxon>Hypocreomycetidae</taxon>
        <taxon>Glomerellales</taxon>
        <taxon>Glomerellaceae</taxon>
        <taxon>Colletotrichum</taxon>
    </lineage>
</organism>
<feature type="domain" description="Aldehyde dehydrogenase" evidence="6">
    <location>
        <begin position="24"/>
        <end position="477"/>
    </location>
</feature>
<dbReference type="OrthoDB" id="310895at2759"/>
<dbReference type="AlphaFoldDB" id="A0A1G4BAP7"/>
<dbReference type="FunFam" id="3.40.605.10:FF:000001">
    <property type="entry name" value="Aldehyde dehydrogenase 1"/>
    <property type="match status" value="1"/>
</dbReference>
<dbReference type="PANTHER" id="PTHR43720:SF2">
    <property type="entry name" value="2-AMINOMUCONIC SEMIALDEHYDE DEHYDROGENASE"/>
    <property type="match status" value="1"/>
</dbReference>
<dbReference type="InterPro" id="IPR016162">
    <property type="entry name" value="Ald_DH_N"/>
</dbReference>
<dbReference type="Gene3D" id="3.40.309.10">
    <property type="entry name" value="Aldehyde Dehydrogenase, Chain A, domain 2"/>
    <property type="match status" value="1"/>
</dbReference>
<evidence type="ECO:0000313" key="7">
    <source>
        <dbReference type="EMBL" id="OHE98487.1"/>
    </source>
</evidence>
<evidence type="ECO:0000313" key="8">
    <source>
        <dbReference type="Proteomes" id="UP000176998"/>
    </source>
</evidence>
<dbReference type="InterPro" id="IPR029510">
    <property type="entry name" value="Ald_DH_CS_GLU"/>
</dbReference>
<dbReference type="GO" id="GO:0004029">
    <property type="term" value="F:aldehyde dehydrogenase (NAD+) activity"/>
    <property type="evidence" value="ECO:0007669"/>
    <property type="project" value="TreeGrafter"/>
</dbReference>
<dbReference type="GO" id="GO:0006598">
    <property type="term" value="P:polyamine catabolic process"/>
    <property type="evidence" value="ECO:0007669"/>
    <property type="project" value="TreeGrafter"/>
</dbReference>
<evidence type="ECO:0000256" key="1">
    <source>
        <dbReference type="ARBA" id="ARBA00009986"/>
    </source>
</evidence>
<dbReference type="InterPro" id="IPR016163">
    <property type="entry name" value="Ald_DH_C"/>
</dbReference>
<dbReference type="GO" id="GO:0046394">
    <property type="term" value="P:carboxylic acid biosynthetic process"/>
    <property type="evidence" value="ECO:0007669"/>
    <property type="project" value="UniProtKB-ARBA"/>
</dbReference>
<protein>
    <submittedName>
        <fullName evidence="7">Aldehyde dehydrogenase</fullName>
    </submittedName>
</protein>
<dbReference type="InterPro" id="IPR015590">
    <property type="entry name" value="Aldehyde_DH_dom"/>
</dbReference>
<sequence length="485" mass="52090">MSAPTLDLTAPNGTKISLPTGLFINNDDESEIGIVEAASPEDVDKAVKAARAALSAPGWGDISATDRGRLIYKLADLVEAHQETLATIETWNGGKPYGVALGEDLAETISTLRYYAGWADKIHGETIPTTPQKFAYTLKQPIGVCGQIIPWNYPLMMAAWKLGPALACGNTVVLKPAEQTPLSVLYFANLIKEAGFPPGVINIVNGSGREAGNALVSHTDVDKIAFTGSTATGRQIMKSASINLKNITLETGGKSPLVVFSDADLDQAAKWGHVGIMSNQGQICTSTSRILVHEDVYQDYVARFKKICLENKVGNPFDDDTFQGPQITKVQYEKILGYIQAGKDEGASLVTGGVPYKNVGDGKGFFIEPTVFSDVRKDMRIFQEEVFGPFVAITPFKTEEEAVALANNTSYGLGAALFSRDIERCHRIAARLESGMVWINSSNDSDIRVPFGGVKQSGIGRELGEAGLAAYTQTKAVHVNLGLKL</sequence>
<evidence type="ECO:0000256" key="3">
    <source>
        <dbReference type="ARBA" id="ARBA00023027"/>
    </source>
</evidence>
<keyword evidence="2 5" id="KW-0560">Oxidoreductase</keyword>
<dbReference type="Gene3D" id="3.40.605.10">
    <property type="entry name" value="Aldehyde Dehydrogenase, Chain A, domain 1"/>
    <property type="match status" value="1"/>
</dbReference>
<dbReference type="SUPFAM" id="SSF53720">
    <property type="entry name" value="ALDH-like"/>
    <property type="match status" value="1"/>
</dbReference>
<dbReference type="PROSITE" id="PS00687">
    <property type="entry name" value="ALDEHYDE_DEHYDR_GLU"/>
    <property type="match status" value="1"/>
</dbReference>
<dbReference type="Proteomes" id="UP000176998">
    <property type="component" value="Unassembled WGS sequence"/>
</dbReference>
<dbReference type="RefSeq" id="XP_022475636.1">
    <property type="nucleotide sequence ID" value="XM_022617919.1"/>
</dbReference>
<comment type="caution">
    <text evidence="7">The sequence shown here is derived from an EMBL/GenBank/DDBJ whole genome shotgun (WGS) entry which is preliminary data.</text>
</comment>
<name>A0A1G4BAP7_9PEZI</name>
<dbReference type="FunFam" id="3.40.309.10:FF:000012">
    <property type="entry name" value="Betaine aldehyde dehydrogenase"/>
    <property type="match status" value="1"/>
</dbReference>